<dbReference type="VEuPathDB" id="PlasmoDB:PfIT_130005300"/>
<feature type="domain" description="Duffy-antigen binding" evidence="5">
    <location>
        <begin position="1939"/>
        <end position="2120"/>
    </location>
</feature>
<dbReference type="VEuPathDB" id="PlasmoDB:PfKE01_080037600"/>
<feature type="region of interest" description="Disordered" evidence="2">
    <location>
        <begin position="2550"/>
        <end position="2584"/>
    </location>
</feature>
<dbReference type="InterPro" id="IPR008602">
    <property type="entry name" value="Duffy-antigen-binding"/>
</dbReference>
<accession>A0A191VZ88</accession>
<dbReference type="Pfam" id="PF05424">
    <property type="entry name" value="Duffy_binding"/>
    <property type="match status" value="6"/>
</dbReference>
<dbReference type="Gene3D" id="1.20.58.1930">
    <property type="match status" value="2"/>
</dbReference>
<dbReference type="VEuPathDB" id="PlasmoDB:PfTG01_030005600"/>
<feature type="transmembrane region" description="Helical" evidence="3">
    <location>
        <begin position="3292"/>
        <end position="3314"/>
    </location>
</feature>
<dbReference type="VEuPathDB" id="PlasmoDB:PfNF166_100005200"/>
<feature type="compositionally biased region" description="Acidic residues" evidence="2">
    <location>
        <begin position="3214"/>
        <end position="3267"/>
    </location>
</feature>
<evidence type="ECO:0000259" key="8">
    <source>
        <dbReference type="Pfam" id="PF22672"/>
    </source>
</evidence>
<dbReference type="VEuPathDB" id="PlasmoDB:PfNF54_110053700"/>
<feature type="compositionally biased region" description="Acidic residues" evidence="2">
    <location>
        <begin position="2360"/>
        <end position="2373"/>
    </location>
</feature>
<feature type="domain" description="Duffy-binding-like" evidence="4">
    <location>
        <begin position="391"/>
        <end position="533"/>
    </location>
</feature>
<feature type="domain" description="Cysteine-rich interdomain region 1 gamma" evidence="6">
    <location>
        <begin position="2952"/>
        <end position="3000"/>
    </location>
</feature>
<feature type="compositionally biased region" description="Polar residues" evidence="2">
    <location>
        <begin position="2504"/>
        <end position="2522"/>
    </location>
</feature>
<feature type="compositionally biased region" description="Basic and acidic residues" evidence="2">
    <location>
        <begin position="2625"/>
        <end position="2638"/>
    </location>
</feature>
<dbReference type="VEuPathDB" id="PlasmoDB:PfSN01_120005700"/>
<dbReference type="Pfam" id="PF18562">
    <property type="entry name" value="CIDR1_gamma"/>
    <property type="match status" value="1"/>
</dbReference>
<dbReference type="VEuPathDB" id="PlasmoDB:PfSD01_020005700"/>
<sequence length="3315" mass="380104">DIVRGKDLFLGNNDNDKVKKEKLQNNLKKYFLPKIYKELKLEKNSDYKDDDIDGNYYKLREDWWTVNRDQVWKALTCFADGSEEYFIQSENNTQLFSNPKCGHEQGTVPTYLDYVPQFLRWFDEWADDFCRIKKIKLENVKNACRDEKKRKYCSHNGYDCTKTIWKKGVLHRSNECTGCLVKCNPYEIWLENQRKEFDKQKEMYKKEILKYKSNEKISGSNINNKYYKEFYNKLKDNKYETVDEFINLLNEGRYCNKKEKIEEEVINFTKTGEKDTFYRSDYCQVCPDCGVECKNETCKPKEKKYPECLNKEIYTPNGAKTTEINVIDSGDEQGDISEKLSEFCNDKNNKNGKNYQKWECYYKDEKENKCKVETKSGNSTYKEKIISFDEFFDFWVRKLLIDTIKWETELTYCINNTNVTDCNKCNKNCICFYNWVKQKEQEWKNIMDLFTNKHDIPKKYYLNINDLFNSFFFQVIYKFNEGEAKWNKLKENLKKKIESSKQNRGTEDSEAAIKVLFDHLKETATICKDNNTNEGCDPSVDSKTNSCGKNTKAGSDKVISVKQIAQYYKRKAHAQLEERGGRSKLKGDASKGTYKKKGKPRWLKKVCRRAKDHSNRNHKDSRGRHLCTSNLEHLNTNEVISSSNVNDSFLGDVLLAAKYESEWIKSKYVDQSDNEGKCRAVRYSFADIGDIIKGTDLWDRDRGEKKTQQKLQTIFSKIKEKNGGGTKGKYKEDNKKYTNLRKDWWEANRDQVWKAMQSPTKNGITCGSSDHTPLHDYIPQKLRWLTEWAEWYCKMQSQEYEKLKRGCEKCNVADGKCENGNGECDKCKAACEQYKTKIQPWEEQWKVISSKYKELYKQAEIYAANGGPGYYKFDVQKEDKPVVDFLYELHLQNGGKKGPPAATHPSKSVAPHDKSDTTVNTPSTVYSTAAGYIHQEMGQNVGGCVAQTEFCDKKNGGAEENKNYTFKNPPPDYEKACECENNTKPPAPKRTLPSTPNPCVIGGNQKVGNVKSVRDVAEEMQKEVKKGMLERSGKNGGESKVTVKDSEKVSLLKGNIKEAEFKKNLKGSELKGQICDLDEHKHTNAENRHGYKYDGPCTGKNQGRFEIGKEWKDGRDIQFPKNDYMPPRRQHMCTSNLENLNTKNRGLTGLNASHSLLGDILLAAKYEGQNIKKLYQQNEGKKGLNDENDKATVCRAMKYSFADIGDIIKGTDMWIENNDAKRLQTNLKEIFTKIKEKTGGTTYNEDKDLYTKLREDWWEANRDQIWEAMICETPNGEFQCSDKDTIPLDDYIPQRLRWMMEWAEWYCKVQKEEYGKLVEKCRDCKYETGGKNCYKDTSECNDCKQACEEYKTKIETWRKQWKKMEEKYKDLYDKAKDSANGKAKDPKISALPKHDQDVVKFLEQLQKANNGDKPGVHTVYSTAAGYIHQEAAMDCKEQHVFCETKSADNNNYAFRHQPHDHDTACKCKDRPAPRPPQPAAPKEEVDACKIVDGILKGKDKNRIIENCKHKYDPNKQSYPKWNCTNKIKPDNDGACMPPRRQKLCVINLQYFSNESSDGLREAFIQCAAIETFWLWQKYKKDKEEEEKTIGKSLDPDNELKRGEIPEEFKRQMFYTFGDYRDLCLGKDIGKDVDGVNDKITGVFTKIVRSSSGLKRETWWGKNAEAIWEGMLCGLSHASGNISNVETIKNNNTYANVKFSGSDKTTTLEEFAQRPQFLRWMIEWSEHFCKKQSQEYKDLVNACQNCMSDKTCKECSECRTKCQDYTKFVKEWEKDWERQKKKYSQLYDKATQNGTSSPKAPKDQDEHVIDYFKTLVAKTEVSGTPSGATGGSTYDSAGKYVNQKGYISDCQQQTDFTISGNNDNYAFALYPHDHKEKCNCKDDTPSQEKQKEYDDVCNNVKKYIEDNNTQTKNHKNTGCNKKGNSKKWDCTNTILVTGKGECMPPRRQTLCIYYLSDDKEKNNIKTAEKLKDGVMKSAALETHFLWEKYKTDKNGGNSGKTLDDQLKEGNIPEDFKRQMFYTYGDYRDLFFGTDISNHRYIIAVKNNVNMALTQNVSEKTSNLNNIKNEWWQKHGPEIWMGMLCALTNGIDKKKEEKIKILEESQYKVPPEEFAQTPQFLRWMTEWGEEFCKKRKEQLKKLEEGCINYKCGNSDERKKQKCTAACVKYKDWLQTWKGHYNKQKERYAEVKGTSPYNNDNDVNKSTHAYEYLSKKLTNIKCTSGTTNGDCNCMNEKSLSKNDMPASLEYPPIEYKEKCTCTDKPPLAPPPQAARPAAGYSGPDHRARSEGGDQGPLPGPRSPPAPVGRSERTDENIQPPAGGGRGAGRALKPPAQQQPQPKSKPTGDGGLGRILPAAKGSFEEEESDEEENVEEKEENHSNDQEDKDTLDAVVENTEVGPSGPAPPVVDVCDIVGKVLTKANLEKACGLKYGYPQRHWGWRCVTPTTSSSTSERGGASRNKRNLDSTKSSDKNGSICIPPRRRKLYIGKIKEWASGGNTQAGGGKAQTQDGTPSQSGKESSQSDNKLRDAFIQSAAIETFFLWDRYKKQKEKKPQGGVVAPQLLSPQQPVSGSDDPQSPQKKLEGGEIPTDFLRLMFYTFGDYRDICIGKTPDGIDEVIVSASGGNDNKDIKSETSSKESDMKKIKKAIDEFLNKQSGTEAGGTQNSEKKREQWWELHGPDIWKGMVCALTYKESGTAADGKKIEKNNDVYEKLWDDKTKKPTDNYTYEGVKLDEHSGTGVPKVQTASAPGDNTPLTQFVERPPYFRYLEEWGENFCKERKKRLEQVETDCMRDGDKQYSGDGEDCDKVHEDPTIVRDLEGPKCSKPCSSYRKWIEIKKEEFTKQKDRYQTERDKAESDNGFCGKLTKCTDAASFLKRLGPCSKTYNDNGKGKKFFENEGEAFRPAKNCDPCPKFKINCKNGNCGGDTKVTCNGTTFITSENFEQMGQTAKEFVMRVSDNNSTNFPSDLKDVCQNAHIFNGIRKDEWKCRNVCGYVVCKPKNGNGQNDGTYIIQIRALLRRWVEYFLEDYKKIKHKISHCTNSTEEKKSTCDCGKKCKCVEQWIAKKREEWQEIKKHYVGENKSEDDDSDNLNSFLETLITQIPVANVQNKIIKLSKFDKSCACSANPSSQKKDGNENDAIDCMLNKLEEKANKCKDQASDKPKAQCQNLSPVEDEDDALHEETEVKAPNICPVLPKPQAEKEDACITDAPQPDVKEEEEQEEEEEEDEEEEAEEEEEVYEEEDEQSVSDSYDDSYSDAEDEHQNEDVTDTSSHSESQQKRLPREFPSTQLKNAMLFSTILWMVGIGFAAFTYFFLK</sequence>
<feature type="domain" description="Duffy-antigen binding" evidence="5">
    <location>
        <begin position="2474"/>
        <end position="2698"/>
    </location>
</feature>
<feature type="region of interest" description="Disordered" evidence="2">
    <location>
        <begin position="576"/>
        <end position="596"/>
    </location>
</feature>
<dbReference type="FunFam" id="1.20.58.830:FF:000021">
    <property type="entry name" value="Erythrocyte membrane protein 1, PfEMP1"/>
    <property type="match status" value="1"/>
</dbReference>
<feature type="region of interest" description="Disordered" evidence="2">
    <location>
        <begin position="2443"/>
        <end position="2476"/>
    </location>
</feature>
<dbReference type="VEuPathDB" id="PlasmoDB:Pf7G8_010005600"/>
<feature type="compositionally biased region" description="Basic and acidic residues" evidence="2">
    <location>
        <begin position="2460"/>
        <end position="2469"/>
    </location>
</feature>
<feature type="domain" description="Duffy-binding-like" evidence="8">
    <location>
        <begin position="124"/>
        <end position="280"/>
    </location>
</feature>
<evidence type="ECO:0000259" key="5">
    <source>
        <dbReference type="Pfam" id="PF05424"/>
    </source>
</evidence>
<dbReference type="VEuPathDB" id="PlasmoDB:PfDd2_040005100"/>
<keyword evidence="3" id="KW-0812">Transmembrane</keyword>
<feature type="compositionally biased region" description="Low complexity" evidence="2">
    <location>
        <begin position="2325"/>
        <end position="2341"/>
    </location>
</feature>
<dbReference type="VEuPathDB" id="PlasmoDB:PfKH02_070035100"/>
<evidence type="ECO:0000256" key="1">
    <source>
        <dbReference type="SAM" id="Coils"/>
    </source>
</evidence>
<keyword evidence="3" id="KW-0472">Membrane</keyword>
<dbReference type="Pfam" id="PF21807">
    <property type="entry name" value="PfEMP1_CIDRalpha1_dom"/>
    <property type="match status" value="1"/>
</dbReference>
<feature type="compositionally biased region" description="Basic and acidic residues" evidence="2">
    <location>
        <begin position="3152"/>
        <end position="3162"/>
    </location>
</feature>
<evidence type="ECO:0000259" key="7">
    <source>
        <dbReference type="Pfam" id="PF21807"/>
    </source>
</evidence>
<dbReference type="VEuPathDB" id="PlasmoDB:PfGN01_140085400"/>
<dbReference type="Pfam" id="PF22672">
    <property type="entry name" value="DBL_C"/>
    <property type="match status" value="3"/>
</dbReference>
<dbReference type="FunFam" id="1.20.58.1930:FF:000002">
    <property type="entry name" value="Erythrocyte membrane protein 1, PfEMP1"/>
    <property type="match status" value="1"/>
</dbReference>
<dbReference type="InterPro" id="IPR004258">
    <property type="entry name" value="DBL"/>
</dbReference>
<feature type="compositionally biased region" description="Basic and acidic residues" evidence="2">
    <location>
        <begin position="576"/>
        <end position="589"/>
    </location>
</feature>
<evidence type="ECO:0000256" key="3">
    <source>
        <dbReference type="SAM" id="Phobius"/>
    </source>
</evidence>
<feature type="region of interest" description="Disordered" evidence="2">
    <location>
        <begin position="2494"/>
        <end position="2523"/>
    </location>
</feature>
<feature type="domain" description="Duffy-binding-like" evidence="8">
    <location>
        <begin position="1301"/>
        <end position="1412"/>
    </location>
</feature>
<dbReference type="VEuPathDB" id="PlasmoDB:PfDd2_110053300"/>
<dbReference type="InterPro" id="IPR041480">
    <property type="entry name" value="CIDR1_gamma"/>
</dbReference>
<feature type="domain" description="PfEMP1 CIDRalpha1" evidence="7">
    <location>
        <begin position="322"/>
        <end position="379"/>
    </location>
</feature>
<reference evidence="9" key="1">
    <citation type="journal article" date="2016" name="EMBO Mol. Med.">
        <title>Plasmodium falciparum var genes expressed in children with severe malaria encode CIDRalpha1 domains.</title>
        <authorList>
            <person name="Jespersen J.S."/>
            <person name="Wang C.W."/>
            <person name="Mkumbaye S.I."/>
            <person name="Minja D.T."/>
            <person name="Petersen B."/>
            <person name="Turner L."/>
            <person name="Petersen J.E."/>
            <person name="Lusingu J.P."/>
            <person name="Theander T.G."/>
            <person name="Lavstsen T."/>
        </authorList>
    </citation>
    <scope>NUCLEOTIDE SEQUENCE</scope>
    <source>
        <strain evidence="9">1974-3</strain>
    </source>
</reference>
<feature type="domain" description="Duffy-antigen binding" evidence="5">
    <location>
        <begin position="622"/>
        <end position="783"/>
    </location>
</feature>
<feature type="region of interest" description="Disordered" evidence="2">
    <location>
        <begin position="2258"/>
        <end position="2387"/>
    </location>
</feature>
<feature type="region of interest" description="Disordered" evidence="2">
    <location>
        <begin position="2619"/>
        <end position="2638"/>
    </location>
</feature>
<dbReference type="VEuPathDB" id="PlasmoDB:PfKH01_110005100"/>
<feature type="domain" description="Duffy-binding-like" evidence="4">
    <location>
        <begin position="3016"/>
        <end position="3160"/>
    </location>
</feature>
<feature type="domain" description="Duffy-antigen binding" evidence="5">
    <location>
        <begin position="1533"/>
        <end position="1701"/>
    </location>
</feature>
<dbReference type="GO" id="GO:0046789">
    <property type="term" value="F:host cell surface receptor binding"/>
    <property type="evidence" value="ECO:0007669"/>
    <property type="project" value="InterPro"/>
</dbReference>
<dbReference type="VEuPathDB" id="PlasmoDB:PF3D7_1150400"/>
<dbReference type="EMBL" id="KX154901">
    <property type="protein sequence ID" value="ANJ21021.1"/>
    <property type="molecule type" value="Genomic_DNA"/>
</dbReference>
<dbReference type="FunFam" id="1.20.58.1930:FF:000001">
    <property type="entry name" value="Erythrocyte membrane protein 1, PfEMP1"/>
    <property type="match status" value="1"/>
</dbReference>
<dbReference type="VEuPathDB" id="PlasmoDB:PfGB4_000008400"/>
<feature type="compositionally biased region" description="Basic and acidic residues" evidence="2">
    <location>
        <begin position="2374"/>
        <end position="2387"/>
    </location>
</feature>
<evidence type="ECO:0000256" key="2">
    <source>
        <dbReference type="SAM" id="MobiDB-lite"/>
    </source>
</evidence>
<dbReference type="VEuPathDB" id="PlasmoDB:PfGB4_040005800"/>
<dbReference type="VEuPathDB" id="PlasmoDB:PfGA01_120060600"/>
<dbReference type="VEuPathDB" id="PlasmoDB:PfCD01_090042900"/>
<dbReference type="VEuPathDB" id="PlasmoDB:PfNF166_000006800"/>
<organism evidence="9">
    <name type="scientific">Plasmodium falciparum</name>
    <name type="common">malaria parasite P. falciparum</name>
    <dbReference type="NCBI Taxonomy" id="5833"/>
    <lineage>
        <taxon>Eukaryota</taxon>
        <taxon>Sar</taxon>
        <taxon>Alveolata</taxon>
        <taxon>Apicomplexa</taxon>
        <taxon>Aconoidasida</taxon>
        <taxon>Haemosporida</taxon>
        <taxon>Plasmodiidae</taxon>
        <taxon>Plasmodium</taxon>
        <taxon>Plasmodium (Laverania)</taxon>
    </lineage>
</organism>
<gene>
    <name evidence="9" type="primary">var</name>
</gene>
<feature type="domain" description="Duffy-antigen binding" evidence="5">
    <location>
        <begin position="1124"/>
        <end position="1297"/>
    </location>
</feature>
<dbReference type="VEuPathDB" id="PlasmoDB:PF3D7_0425800"/>
<evidence type="ECO:0000313" key="9">
    <source>
        <dbReference type="EMBL" id="ANJ21021.1"/>
    </source>
</evidence>
<evidence type="ECO:0000259" key="6">
    <source>
        <dbReference type="Pfam" id="PF18562"/>
    </source>
</evidence>
<dbReference type="InterPro" id="IPR049158">
    <property type="entry name" value="PfEMP1_CIDRalpha1_dom"/>
</dbReference>
<dbReference type="VEuPathDB" id="PlasmoDB:PfNF135_030030900"/>
<dbReference type="FunFam" id="1.20.1310.20:FF:000012">
    <property type="entry name" value="Erythrocyte membrane protein 1, PfEMP1"/>
    <property type="match status" value="1"/>
</dbReference>
<protein>
    <submittedName>
        <fullName evidence="9">Erythrocyte membrane protein 1</fullName>
    </submittedName>
</protein>
<feature type="compositionally biased region" description="Polar residues" evidence="2">
    <location>
        <begin position="2562"/>
        <end position="2578"/>
    </location>
</feature>
<feature type="domain" description="Duffy-antigen binding" evidence="5">
    <location>
        <begin position="1"/>
        <end position="120"/>
    </location>
</feature>
<dbReference type="FunFam" id="1.20.58.830:FF:000005">
    <property type="entry name" value="Erythrocyte membrane protein 1, PfEMP1"/>
    <property type="match status" value="1"/>
</dbReference>
<feature type="compositionally biased region" description="Pro residues" evidence="2">
    <location>
        <begin position="2294"/>
        <end position="2303"/>
    </location>
</feature>
<dbReference type="GO" id="GO:0016020">
    <property type="term" value="C:membrane"/>
    <property type="evidence" value="ECO:0007669"/>
    <property type="project" value="InterPro"/>
</dbReference>
<dbReference type="VEuPathDB" id="PlasmoDB:PfKH02_000007800"/>
<proteinExistence type="predicted"/>
<keyword evidence="1" id="KW-0175">Coiled coil</keyword>
<dbReference type="VEuPathDB" id="PlasmoDB:PfKH01_120025600"/>
<dbReference type="SUPFAM" id="SSF140924">
    <property type="entry name" value="Duffy binding domain-like"/>
    <property type="match status" value="8"/>
</dbReference>
<feature type="region of interest" description="Disordered" evidence="2">
    <location>
        <begin position="2731"/>
        <end position="2755"/>
    </location>
</feature>
<dbReference type="Pfam" id="PF03011">
    <property type="entry name" value="PFEMP"/>
    <property type="match status" value="2"/>
</dbReference>
<feature type="non-terminal residue" evidence="9">
    <location>
        <position position="3315"/>
    </location>
</feature>
<feature type="region of interest" description="Disordered" evidence="2">
    <location>
        <begin position="894"/>
        <end position="921"/>
    </location>
</feature>
<dbReference type="VEuPathDB" id="PlasmoDB:PfNF54_040031200"/>
<dbReference type="VEuPathDB" id="PlasmoDB:PfSN01_080037400"/>
<dbReference type="VEuPathDB" id="PlasmoDB:PfGA01_010005600"/>
<feature type="domain" description="Duffy-binding-like" evidence="8">
    <location>
        <begin position="2769"/>
        <end position="2904"/>
    </location>
</feature>
<dbReference type="VEuPathDB" id="PlasmoDB:PfKH01_010021400"/>
<dbReference type="VEuPathDB" id="PlasmoDB:PfIT_060036700"/>
<dbReference type="VEuPathDB" id="PlasmoDB:PfML01_000088000"/>
<dbReference type="VEuPathDB" id="PlasmoDB:PfGA01_090005500"/>
<dbReference type="VEuPathDB" id="PlasmoDB:PfKH01_100044700"/>
<dbReference type="FunFam" id="1.20.58.830:FF:000001">
    <property type="entry name" value="Erythrocyte membrane protein 1, PfEMP1"/>
    <property type="match status" value="1"/>
</dbReference>
<feature type="non-terminal residue" evidence="9">
    <location>
        <position position="1"/>
    </location>
</feature>
<name>A0A191VZ88_PLAFA</name>
<feature type="coiled-coil region" evidence="1">
    <location>
        <begin position="1340"/>
        <end position="1374"/>
    </location>
</feature>
<evidence type="ECO:0000259" key="4">
    <source>
        <dbReference type="Pfam" id="PF03011"/>
    </source>
</evidence>
<dbReference type="InterPro" id="IPR054595">
    <property type="entry name" value="DBL_C"/>
</dbReference>
<dbReference type="VEuPathDB" id="PlasmoDB:PfKE01_030005200"/>
<dbReference type="VEuPathDB" id="PlasmoDB:PfGN01_090005800"/>
<feature type="region of interest" description="Disordered" evidence="2">
    <location>
        <begin position="3152"/>
        <end position="3284"/>
    </location>
</feature>
<dbReference type="InterPro" id="IPR042202">
    <property type="entry name" value="Duffy-ag-bd_sf"/>
</dbReference>
<dbReference type="Gene3D" id="1.20.1310.20">
    <property type="entry name" value="Duffy-antigen binding domain"/>
    <property type="match status" value="6"/>
</dbReference>
<dbReference type="VEuPathDB" id="PlasmoDB:PfHB3_130080100"/>
<dbReference type="Gene3D" id="1.20.58.830">
    <property type="match status" value="6"/>
</dbReference>
<keyword evidence="3" id="KW-1133">Transmembrane helix</keyword>
<dbReference type="VEuPathDB" id="PlasmoDB:Pf7G8-2_000035500"/>